<evidence type="ECO:0000313" key="2">
    <source>
        <dbReference type="EMBL" id="GAG62766.1"/>
    </source>
</evidence>
<feature type="region of interest" description="Disordered" evidence="1">
    <location>
        <begin position="30"/>
        <end position="51"/>
    </location>
</feature>
<proteinExistence type="predicted"/>
<reference evidence="2" key="1">
    <citation type="journal article" date="2014" name="Front. Microbiol.">
        <title>High frequency of phylogenetically diverse reductive dehalogenase-homologous genes in deep subseafloor sedimentary metagenomes.</title>
        <authorList>
            <person name="Kawai M."/>
            <person name="Futagami T."/>
            <person name="Toyoda A."/>
            <person name="Takaki Y."/>
            <person name="Nishi S."/>
            <person name="Hori S."/>
            <person name="Arai W."/>
            <person name="Tsubouchi T."/>
            <person name="Morono Y."/>
            <person name="Uchiyama I."/>
            <person name="Ito T."/>
            <person name="Fujiyama A."/>
            <person name="Inagaki F."/>
            <person name="Takami H."/>
        </authorList>
    </citation>
    <scope>NUCLEOTIDE SEQUENCE</scope>
    <source>
        <strain evidence="2">Expedition CK06-06</strain>
    </source>
</reference>
<gene>
    <name evidence="2" type="ORF">S01H4_17561</name>
</gene>
<sequence>MGNYIKYFLVAVLVMLLLTGLELEAQDGQWRGPNRDGKYPDTGLLKSWPED</sequence>
<protein>
    <submittedName>
        <fullName evidence="2">Uncharacterized protein</fullName>
    </submittedName>
</protein>
<evidence type="ECO:0000256" key="1">
    <source>
        <dbReference type="SAM" id="MobiDB-lite"/>
    </source>
</evidence>
<accession>X1ASA2</accession>
<dbReference type="AlphaFoldDB" id="X1ASA2"/>
<organism evidence="2">
    <name type="scientific">marine sediment metagenome</name>
    <dbReference type="NCBI Taxonomy" id="412755"/>
    <lineage>
        <taxon>unclassified sequences</taxon>
        <taxon>metagenomes</taxon>
        <taxon>ecological metagenomes</taxon>
    </lineage>
</organism>
<comment type="caution">
    <text evidence="2">The sequence shown here is derived from an EMBL/GenBank/DDBJ whole genome shotgun (WGS) entry which is preliminary data.</text>
</comment>
<name>X1ASA2_9ZZZZ</name>
<feature type="non-terminal residue" evidence="2">
    <location>
        <position position="51"/>
    </location>
</feature>
<dbReference type="EMBL" id="BART01007746">
    <property type="protein sequence ID" value="GAG62766.1"/>
    <property type="molecule type" value="Genomic_DNA"/>
</dbReference>